<evidence type="ECO:0000313" key="11">
    <source>
        <dbReference type="Proteomes" id="UP000294003"/>
    </source>
</evidence>
<keyword evidence="11" id="KW-1185">Reference proteome</keyword>
<dbReference type="Pfam" id="PF03151">
    <property type="entry name" value="TPT"/>
    <property type="match status" value="1"/>
</dbReference>
<evidence type="ECO:0000256" key="5">
    <source>
        <dbReference type="ARBA" id="ARBA00022692"/>
    </source>
</evidence>
<evidence type="ECO:0000256" key="6">
    <source>
        <dbReference type="ARBA" id="ARBA00022989"/>
    </source>
</evidence>
<evidence type="ECO:0000256" key="3">
    <source>
        <dbReference type="ARBA" id="ARBA00010425"/>
    </source>
</evidence>
<feature type="transmembrane region" description="Helical" evidence="8">
    <location>
        <begin position="127"/>
        <end position="146"/>
    </location>
</feature>
<feature type="transmembrane region" description="Helical" evidence="8">
    <location>
        <begin position="184"/>
        <end position="204"/>
    </location>
</feature>
<feature type="transmembrane region" description="Helical" evidence="8">
    <location>
        <begin position="272"/>
        <end position="290"/>
    </location>
</feature>
<dbReference type="PANTHER" id="PTHR11132">
    <property type="entry name" value="SOLUTE CARRIER FAMILY 35"/>
    <property type="match status" value="1"/>
</dbReference>
<feature type="transmembrane region" description="Helical" evidence="8">
    <location>
        <begin position="97"/>
        <end position="115"/>
    </location>
</feature>
<evidence type="ECO:0000256" key="2">
    <source>
        <dbReference type="ARBA" id="ARBA00004477"/>
    </source>
</evidence>
<evidence type="ECO:0000256" key="7">
    <source>
        <dbReference type="ARBA" id="ARBA00023136"/>
    </source>
</evidence>
<evidence type="ECO:0000256" key="8">
    <source>
        <dbReference type="SAM" id="Phobius"/>
    </source>
</evidence>
<dbReference type="InterPro" id="IPR037185">
    <property type="entry name" value="EmrE-like"/>
</dbReference>
<reference evidence="10 11" key="1">
    <citation type="submission" date="2018-06" db="EMBL/GenBank/DDBJ databases">
        <title>Complete Genomes of Monosporascus.</title>
        <authorList>
            <person name="Robinson A.J."/>
            <person name="Natvig D.O."/>
        </authorList>
    </citation>
    <scope>NUCLEOTIDE SEQUENCE [LARGE SCALE GENOMIC DNA]</scope>
    <source>
        <strain evidence="10 11">CBS 609.92</strain>
    </source>
</reference>
<evidence type="ECO:0000259" key="9">
    <source>
        <dbReference type="Pfam" id="PF03151"/>
    </source>
</evidence>
<organism evidence="10 11">
    <name type="scientific">Monosporascus cannonballus</name>
    <dbReference type="NCBI Taxonomy" id="155416"/>
    <lineage>
        <taxon>Eukaryota</taxon>
        <taxon>Fungi</taxon>
        <taxon>Dikarya</taxon>
        <taxon>Ascomycota</taxon>
        <taxon>Pezizomycotina</taxon>
        <taxon>Sordariomycetes</taxon>
        <taxon>Xylariomycetidae</taxon>
        <taxon>Xylariales</taxon>
        <taxon>Xylariales incertae sedis</taxon>
        <taxon>Monosporascus</taxon>
    </lineage>
</organism>
<protein>
    <recommendedName>
        <fullName evidence="9">Sugar phosphate transporter domain-containing protein</fullName>
    </recommendedName>
</protein>
<keyword evidence="5 8" id="KW-0812">Transmembrane</keyword>
<feature type="transmembrane region" description="Helical" evidence="8">
    <location>
        <begin position="67"/>
        <end position="91"/>
    </location>
</feature>
<accession>A0ABY0H7G3</accession>
<dbReference type="SUPFAM" id="SSF103481">
    <property type="entry name" value="Multidrug resistance efflux transporter EmrE"/>
    <property type="match status" value="1"/>
</dbReference>
<dbReference type="InterPro" id="IPR050186">
    <property type="entry name" value="TPT_transporter"/>
</dbReference>
<proteinExistence type="inferred from homology"/>
<comment type="subcellular location">
    <subcellularLocation>
        <location evidence="2">Endoplasmic reticulum membrane</location>
        <topology evidence="2">Multi-pass membrane protein</topology>
    </subcellularLocation>
</comment>
<feature type="domain" description="Sugar phosphate transporter" evidence="9">
    <location>
        <begin position="15"/>
        <end position="288"/>
    </location>
</feature>
<keyword evidence="6 8" id="KW-1133">Transmembrane helix</keyword>
<feature type="transmembrane region" description="Helical" evidence="8">
    <location>
        <begin position="16"/>
        <end position="36"/>
    </location>
</feature>
<comment type="function">
    <text evidence="1">Involved in the import of GDP-mannose from the cytoplasm into the Golgi lumen.</text>
</comment>
<comment type="similarity">
    <text evidence="3">Belongs to the TPT transporter family. SLC35D subfamily.</text>
</comment>
<comment type="subunit">
    <text evidence="4">Homooligomer.</text>
</comment>
<keyword evidence="7 8" id="KW-0472">Membrane</keyword>
<evidence type="ECO:0000256" key="4">
    <source>
        <dbReference type="ARBA" id="ARBA00011182"/>
    </source>
</evidence>
<dbReference type="InterPro" id="IPR004853">
    <property type="entry name" value="Sugar_P_trans_dom"/>
</dbReference>
<evidence type="ECO:0000313" key="10">
    <source>
        <dbReference type="EMBL" id="RYO86887.1"/>
    </source>
</evidence>
<evidence type="ECO:0000256" key="1">
    <source>
        <dbReference type="ARBA" id="ARBA00003420"/>
    </source>
</evidence>
<sequence length="390" mass="43139">MTFTEEQAGLSLHPGFYVANWIFLSNVTILFNKWLIHNAGFRYPTQLLARTTSLLDGRRNVKMTWRLYLVAVVPIGVAYSGSMVCSNIAYLYLNASLIHMLRAAAPVVTLLMACGRGLEHLNWAKSLKILLIVFGVIMAGAGDAIFSLQGLIYQFVSILFESARIIMIQFLMSGAGLSMDPLVSLYYFAPVCAVTNFALSWLWGWTSFEWTHAAEVGFWMLLLNALIAFLLNVSSVLLIGKTSALSLVLTGLFKNVLLVVAAVSIWGTPISLLQLSGYAILLLGLFLYQLDWDKLRVGWAADIEWGGEKSISEKIARGTSAPRSRCVKKTMLAIALAAISLLPVLCYATRERVYGAPRSTTATLDEAERLSRGWVTWLHVADGKWWLQTG</sequence>
<dbReference type="Proteomes" id="UP000294003">
    <property type="component" value="Unassembled WGS sequence"/>
</dbReference>
<feature type="transmembrane region" description="Helical" evidence="8">
    <location>
        <begin position="331"/>
        <end position="350"/>
    </location>
</feature>
<gene>
    <name evidence="10" type="ORF">DL762_004551</name>
</gene>
<feature type="transmembrane region" description="Helical" evidence="8">
    <location>
        <begin position="216"/>
        <end position="240"/>
    </location>
</feature>
<feature type="transmembrane region" description="Helical" evidence="8">
    <location>
        <begin position="247"/>
        <end position="266"/>
    </location>
</feature>
<name>A0ABY0H7G3_9PEZI</name>
<dbReference type="EMBL" id="QJNS01000108">
    <property type="protein sequence ID" value="RYO86887.1"/>
    <property type="molecule type" value="Genomic_DNA"/>
</dbReference>
<comment type="caution">
    <text evidence="10">The sequence shown here is derived from an EMBL/GenBank/DDBJ whole genome shotgun (WGS) entry which is preliminary data.</text>
</comment>